<dbReference type="EMBL" id="BKCP01012882">
    <property type="protein sequence ID" value="GER56958.1"/>
    <property type="molecule type" value="Genomic_DNA"/>
</dbReference>
<dbReference type="Proteomes" id="UP000325081">
    <property type="component" value="Unassembled WGS sequence"/>
</dbReference>
<comment type="caution">
    <text evidence="1">The sequence shown here is derived from an EMBL/GenBank/DDBJ whole genome shotgun (WGS) entry which is preliminary data.</text>
</comment>
<organism evidence="1 2">
    <name type="scientific">Striga asiatica</name>
    <name type="common">Asiatic witchweed</name>
    <name type="synonym">Buchnera asiatica</name>
    <dbReference type="NCBI Taxonomy" id="4170"/>
    <lineage>
        <taxon>Eukaryota</taxon>
        <taxon>Viridiplantae</taxon>
        <taxon>Streptophyta</taxon>
        <taxon>Embryophyta</taxon>
        <taxon>Tracheophyta</taxon>
        <taxon>Spermatophyta</taxon>
        <taxon>Magnoliopsida</taxon>
        <taxon>eudicotyledons</taxon>
        <taxon>Gunneridae</taxon>
        <taxon>Pentapetalae</taxon>
        <taxon>asterids</taxon>
        <taxon>lamiids</taxon>
        <taxon>Lamiales</taxon>
        <taxon>Orobanchaceae</taxon>
        <taxon>Buchnereae</taxon>
        <taxon>Striga</taxon>
    </lineage>
</organism>
<keyword evidence="1" id="KW-0418">Kinase</keyword>
<name>A0A5A7RIK4_STRAF</name>
<gene>
    <name evidence="1" type="ORF">STAS_34725</name>
</gene>
<keyword evidence="2" id="KW-1185">Reference proteome</keyword>
<evidence type="ECO:0000313" key="2">
    <source>
        <dbReference type="Proteomes" id="UP000325081"/>
    </source>
</evidence>
<dbReference type="GO" id="GO:0016301">
    <property type="term" value="F:kinase activity"/>
    <property type="evidence" value="ECO:0007669"/>
    <property type="project" value="UniProtKB-KW"/>
</dbReference>
<proteinExistence type="predicted"/>
<accession>A0A5A7RIK4</accession>
<keyword evidence="1" id="KW-0808">Transferase</keyword>
<sequence length="322" mass="36645">MKEMVFPYRIKEGRKNGRIISGEAHPFGGIAASIPMQDLDLHSPTPPLSPPHKLMQRENKPFVVIPQIQESPSISRIRDICSTYLFNFLRWEKKIASATFIESQLEVLSPSTESIKGPELTHQSVQNYIRRPSPRRQCNPFPKIPFVFRIPRQVEELTAGLSITDLDLNLKMKRMLMRKEFCQHLTITGCARYRLPCGDKAETLVKRYLSNVRDITNHELFRLLHYLEADGNNCMGIIRFIIPGLGDGDRFGTKKKVKSFMIFISPRLAKGALPFSFSFRQLSLESGTLTKWLKGFLIEDADKTSFLSIPEGSWGGSMGLTL</sequence>
<protein>
    <submittedName>
        <fullName evidence="1">Hexokinase</fullName>
    </submittedName>
</protein>
<dbReference type="AlphaFoldDB" id="A0A5A7RIK4"/>
<reference evidence="2" key="1">
    <citation type="journal article" date="2019" name="Curr. Biol.">
        <title>Genome Sequence of Striga asiatica Provides Insight into the Evolution of Plant Parasitism.</title>
        <authorList>
            <person name="Yoshida S."/>
            <person name="Kim S."/>
            <person name="Wafula E.K."/>
            <person name="Tanskanen J."/>
            <person name="Kim Y.M."/>
            <person name="Honaas L."/>
            <person name="Yang Z."/>
            <person name="Spallek T."/>
            <person name="Conn C.E."/>
            <person name="Ichihashi Y."/>
            <person name="Cheong K."/>
            <person name="Cui S."/>
            <person name="Der J.P."/>
            <person name="Gundlach H."/>
            <person name="Jiao Y."/>
            <person name="Hori C."/>
            <person name="Ishida J.K."/>
            <person name="Kasahara H."/>
            <person name="Kiba T."/>
            <person name="Kim M.S."/>
            <person name="Koo N."/>
            <person name="Laohavisit A."/>
            <person name="Lee Y.H."/>
            <person name="Lumba S."/>
            <person name="McCourt P."/>
            <person name="Mortimer J.C."/>
            <person name="Mutuku J.M."/>
            <person name="Nomura T."/>
            <person name="Sasaki-Sekimoto Y."/>
            <person name="Seto Y."/>
            <person name="Wang Y."/>
            <person name="Wakatake T."/>
            <person name="Sakakibara H."/>
            <person name="Demura T."/>
            <person name="Yamaguchi S."/>
            <person name="Yoneyama K."/>
            <person name="Manabe R.I."/>
            <person name="Nelson D.C."/>
            <person name="Schulman A.H."/>
            <person name="Timko M.P."/>
            <person name="dePamphilis C.W."/>
            <person name="Choi D."/>
            <person name="Shirasu K."/>
        </authorList>
    </citation>
    <scope>NUCLEOTIDE SEQUENCE [LARGE SCALE GENOMIC DNA]</scope>
    <source>
        <strain evidence="2">cv. UVA1</strain>
    </source>
</reference>
<evidence type="ECO:0000313" key="1">
    <source>
        <dbReference type="EMBL" id="GER56958.1"/>
    </source>
</evidence>